<accession>A0AAV7BLM9</accession>
<name>A0AAV7BLM9_ENGPU</name>
<dbReference type="EMBL" id="WNYA01000005">
    <property type="protein sequence ID" value="KAG8573272.1"/>
    <property type="molecule type" value="Genomic_DNA"/>
</dbReference>
<keyword evidence="3" id="KW-1185">Reference proteome</keyword>
<feature type="region of interest" description="Disordered" evidence="1">
    <location>
        <begin position="92"/>
        <end position="116"/>
    </location>
</feature>
<dbReference type="Proteomes" id="UP000824782">
    <property type="component" value="Unassembled WGS sequence"/>
</dbReference>
<evidence type="ECO:0000313" key="3">
    <source>
        <dbReference type="Proteomes" id="UP000824782"/>
    </source>
</evidence>
<comment type="caution">
    <text evidence="2">The sequence shown here is derived from an EMBL/GenBank/DDBJ whole genome shotgun (WGS) entry which is preliminary data.</text>
</comment>
<organism evidence="2 3">
    <name type="scientific">Engystomops pustulosus</name>
    <name type="common">Tungara frog</name>
    <name type="synonym">Physalaemus pustulosus</name>
    <dbReference type="NCBI Taxonomy" id="76066"/>
    <lineage>
        <taxon>Eukaryota</taxon>
        <taxon>Metazoa</taxon>
        <taxon>Chordata</taxon>
        <taxon>Craniata</taxon>
        <taxon>Vertebrata</taxon>
        <taxon>Euteleostomi</taxon>
        <taxon>Amphibia</taxon>
        <taxon>Batrachia</taxon>
        <taxon>Anura</taxon>
        <taxon>Neobatrachia</taxon>
        <taxon>Hyloidea</taxon>
        <taxon>Leptodactylidae</taxon>
        <taxon>Leiuperinae</taxon>
        <taxon>Engystomops</taxon>
    </lineage>
</organism>
<proteinExistence type="predicted"/>
<sequence length="116" mass="12843">MLASTSDTTLTHVTNDRSIHVATTVVQSSHTTWIVARKSQCRLLVYDLVAHTSGDRILVGYLEAPPLCFADWSPPSVYNHNVLRSVRHDCGGLSPNPHGGPREMPQHNPHSMHRVT</sequence>
<evidence type="ECO:0000313" key="2">
    <source>
        <dbReference type="EMBL" id="KAG8573272.1"/>
    </source>
</evidence>
<reference evidence="2" key="1">
    <citation type="thesis" date="2020" institute="ProQuest LLC" country="789 East Eisenhower Parkway, Ann Arbor, MI, USA">
        <title>Comparative Genomics and Chromosome Evolution.</title>
        <authorList>
            <person name="Mudd A.B."/>
        </authorList>
    </citation>
    <scope>NUCLEOTIDE SEQUENCE</scope>
    <source>
        <strain evidence="2">237g6f4</strain>
        <tissue evidence="2">Blood</tissue>
    </source>
</reference>
<evidence type="ECO:0000256" key="1">
    <source>
        <dbReference type="SAM" id="MobiDB-lite"/>
    </source>
</evidence>
<gene>
    <name evidence="2" type="ORF">GDO81_012341</name>
</gene>
<dbReference type="AlphaFoldDB" id="A0AAV7BLM9"/>
<protein>
    <submittedName>
        <fullName evidence="2">Uncharacterized protein</fullName>
    </submittedName>
</protein>